<evidence type="ECO:0000256" key="11">
    <source>
        <dbReference type="ARBA" id="ARBA00023122"/>
    </source>
</evidence>
<evidence type="ECO:0000256" key="15">
    <source>
        <dbReference type="PROSITE-ProRule" id="PRU00703"/>
    </source>
</evidence>
<keyword evidence="11 15" id="KW-0129">CBS domain</keyword>
<evidence type="ECO:0000256" key="10">
    <source>
        <dbReference type="ARBA" id="ARBA00023027"/>
    </source>
</evidence>
<keyword evidence="10 14" id="KW-0520">NAD</keyword>
<organism evidence="19 20">
    <name type="scientific">Gonapodya prolifera (strain JEL478)</name>
    <name type="common">Monoblepharis prolifera</name>
    <dbReference type="NCBI Taxonomy" id="1344416"/>
    <lineage>
        <taxon>Eukaryota</taxon>
        <taxon>Fungi</taxon>
        <taxon>Fungi incertae sedis</taxon>
        <taxon>Chytridiomycota</taxon>
        <taxon>Chytridiomycota incertae sedis</taxon>
        <taxon>Monoblepharidomycetes</taxon>
        <taxon>Monoblepharidales</taxon>
        <taxon>Gonapodyaceae</taxon>
        <taxon>Gonapodya</taxon>
    </lineage>
</organism>
<dbReference type="EMBL" id="KQ965751">
    <property type="protein sequence ID" value="KXS16622.1"/>
    <property type="molecule type" value="Genomic_DNA"/>
</dbReference>
<dbReference type="PANTHER" id="PTHR11911:SF111">
    <property type="entry name" value="INOSINE-5'-MONOPHOSPHATE DEHYDROGENASE"/>
    <property type="match status" value="1"/>
</dbReference>
<evidence type="ECO:0000256" key="8">
    <source>
        <dbReference type="ARBA" id="ARBA00022958"/>
    </source>
</evidence>
<feature type="binding site" evidence="14">
    <location>
        <position position="543"/>
    </location>
    <ligand>
        <name>IMP</name>
        <dbReference type="ChEBI" id="CHEBI:58053"/>
    </ligand>
</feature>
<dbReference type="InterPro" id="IPR001093">
    <property type="entry name" value="IMP_DH_GMPRt"/>
</dbReference>
<dbReference type="SUPFAM" id="SSF51412">
    <property type="entry name" value="Inosine monophosphate dehydrogenase (IMPDH)"/>
    <property type="match status" value="1"/>
</dbReference>
<dbReference type="EC" id="1.1.1.205" evidence="14 16"/>
<evidence type="ECO:0000313" key="19">
    <source>
        <dbReference type="EMBL" id="KXS16622.1"/>
    </source>
</evidence>
<dbReference type="PROSITE" id="PS00487">
    <property type="entry name" value="IMP_DH_GMP_RED"/>
    <property type="match status" value="1"/>
</dbReference>
<dbReference type="CDD" id="cd00381">
    <property type="entry name" value="IMPDH"/>
    <property type="match status" value="1"/>
</dbReference>
<dbReference type="PROSITE" id="PS51371">
    <property type="entry name" value="CBS"/>
    <property type="match status" value="2"/>
</dbReference>
<dbReference type="Pfam" id="PF00571">
    <property type="entry name" value="CBS"/>
    <property type="match status" value="2"/>
</dbReference>
<dbReference type="SMART" id="SM00116">
    <property type="entry name" value="CBS"/>
    <property type="match status" value="2"/>
</dbReference>
<evidence type="ECO:0000313" key="20">
    <source>
        <dbReference type="Proteomes" id="UP000070544"/>
    </source>
</evidence>
<dbReference type="OrthoDB" id="416622at2759"/>
<comment type="subcellular location">
    <subcellularLocation>
        <location evidence="2 14">Cytoplasm</location>
    </subcellularLocation>
</comment>
<comment type="subunit">
    <text evidence="13">Homotetramer. Seems to be able to form heterotetramers composed from more than 1 of the 3 IMPDH gene products (IMD2-4).</text>
</comment>
<keyword evidence="20" id="KW-1185">Reference proteome</keyword>
<comment type="caution">
    <text evidence="14">Lacks conserved residue(s) required for the propagation of feature annotation.</text>
</comment>
<comment type="similarity">
    <text evidence="3 14">Belongs to the IMPDH/GMPR family.</text>
</comment>
<feature type="domain" description="CBS" evidence="18">
    <location>
        <begin position="216"/>
        <end position="276"/>
    </location>
</feature>
<evidence type="ECO:0000256" key="9">
    <source>
        <dbReference type="ARBA" id="ARBA00023002"/>
    </source>
</evidence>
<feature type="binding site" evidence="14">
    <location>
        <begin position="466"/>
        <end position="468"/>
    </location>
    <ligand>
        <name>IMP</name>
        <dbReference type="ChEBI" id="CHEBI:58053"/>
    </ligand>
</feature>
<feature type="binding site" evidence="14">
    <location>
        <begin position="489"/>
        <end position="490"/>
    </location>
    <ligand>
        <name>IMP</name>
        <dbReference type="ChEBI" id="CHEBI:58053"/>
    </ligand>
</feature>
<keyword evidence="6 14" id="KW-0332">GMP biosynthesis</keyword>
<evidence type="ECO:0000256" key="16">
    <source>
        <dbReference type="RuleBase" id="RU003928"/>
    </source>
</evidence>
<comment type="function">
    <text evidence="14">Catalyzes the conversion of inosine 5'-phosphate (IMP) to xanthosine 5'-phosphate (XMP), the first committed and rate-limiting step in the de novo synthesis of guanine nucleotides, and therefore plays an important role in the regulation of cell growth.</text>
</comment>
<dbReference type="PANTHER" id="PTHR11911">
    <property type="entry name" value="INOSINE-5-MONOPHOSPHATE DEHYDROGENASE RELATED"/>
    <property type="match status" value="1"/>
</dbReference>
<evidence type="ECO:0000259" key="18">
    <source>
        <dbReference type="PROSITE" id="PS51371"/>
    </source>
</evidence>
<dbReference type="AlphaFoldDB" id="A0A139AIJ0"/>
<keyword evidence="9 14" id="KW-0560">Oxidoreductase</keyword>
<dbReference type="Pfam" id="PF00478">
    <property type="entry name" value="IMPDH"/>
    <property type="match status" value="1"/>
</dbReference>
<feature type="domain" description="CBS" evidence="18">
    <location>
        <begin position="282"/>
        <end position="338"/>
    </location>
</feature>
<feature type="active site" description="Thioimidate intermediate" evidence="14">
    <location>
        <position position="433"/>
    </location>
</feature>
<dbReference type="InterPro" id="IPR013785">
    <property type="entry name" value="Aldolase_TIM"/>
</dbReference>
<name>A0A139AIJ0_GONPJ</name>
<feature type="binding site" description="in other chain" evidence="14">
    <location>
        <position position="430"/>
    </location>
    <ligand>
        <name>K(+)</name>
        <dbReference type="ChEBI" id="CHEBI:29103"/>
        <note>ligand shared between two tetrameric partners</note>
    </ligand>
</feature>
<dbReference type="GO" id="GO:0000166">
    <property type="term" value="F:nucleotide binding"/>
    <property type="evidence" value="ECO:0007669"/>
    <property type="project" value="UniProtKB-UniRule"/>
</dbReference>
<accession>A0A139AIJ0</accession>
<dbReference type="FunFam" id="3.20.20.70:FF:000007">
    <property type="entry name" value="Chromosome 19 SCAF14664, whole genome shotgun sequence"/>
    <property type="match status" value="1"/>
</dbReference>
<feature type="binding site" evidence="14">
    <location>
        <begin position="376"/>
        <end position="378"/>
    </location>
    <ligand>
        <name>NAD(+)</name>
        <dbReference type="ChEBI" id="CHEBI:57540"/>
    </ligand>
</feature>
<gene>
    <name evidence="19" type="ORF">M427DRAFT_288470</name>
</gene>
<feature type="binding site" description="in other chain" evidence="14">
    <location>
        <position position="428"/>
    </location>
    <ligand>
        <name>K(+)</name>
        <dbReference type="ChEBI" id="CHEBI:29103"/>
        <note>ligand shared between two tetrameric partners</note>
    </ligand>
</feature>
<dbReference type="GO" id="GO:0006177">
    <property type="term" value="P:GMP biosynthetic process"/>
    <property type="evidence" value="ECO:0007669"/>
    <property type="project" value="UniProtKB-UniRule"/>
</dbReference>
<dbReference type="SMART" id="SM01240">
    <property type="entry name" value="IMPDH"/>
    <property type="match status" value="1"/>
</dbReference>
<dbReference type="GO" id="GO:0003938">
    <property type="term" value="F:IMP dehydrogenase activity"/>
    <property type="evidence" value="ECO:0007669"/>
    <property type="project" value="UniProtKB-UniRule"/>
</dbReference>
<proteinExistence type="inferred from homology"/>
<dbReference type="InterPro" id="IPR015875">
    <property type="entry name" value="IMP_DH/GMP_Rdtase_CS"/>
</dbReference>
<keyword evidence="8 14" id="KW-0630">Potassium</keyword>
<keyword evidence="7 14" id="KW-0658">Purine biosynthesis</keyword>
<feature type="active site" description="Proton acceptor" evidence="14">
    <location>
        <position position="531"/>
    </location>
</feature>
<dbReference type="OMA" id="MGYCGAK"/>
<evidence type="ECO:0000256" key="12">
    <source>
        <dbReference type="ARBA" id="ARBA00048028"/>
    </source>
</evidence>
<keyword evidence="5 14" id="KW-0479">Metal-binding</keyword>
<evidence type="ECO:0000256" key="1">
    <source>
        <dbReference type="ARBA" id="ARBA00001958"/>
    </source>
</evidence>
<dbReference type="UniPathway" id="UPA00601">
    <property type="reaction ID" value="UER00295"/>
</dbReference>
<dbReference type="HAMAP" id="MF_01964">
    <property type="entry name" value="IMPDH"/>
    <property type="match status" value="1"/>
</dbReference>
<dbReference type="NCBIfam" id="TIGR01302">
    <property type="entry name" value="IMP_dehydrog"/>
    <property type="match status" value="1"/>
</dbReference>
<evidence type="ECO:0000256" key="13">
    <source>
        <dbReference type="ARBA" id="ARBA00062187"/>
    </source>
</evidence>
<dbReference type="SUPFAM" id="SSF54631">
    <property type="entry name" value="CBS-domain pair"/>
    <property type="match status" value="1"/>
</dbReference>
<evidence type="ECO:0000256" key="2">
    <source>
        <dbReference type="ARBA" id="ARBA00004496"/>
    </source>
</evidence>
<dbReference type="GO" id="GO:0046872">
    <property type="term" value="F:metal ion binding"/>
    <property type="evidence" value="ECO:0007669"/>
    <property type="project" value="UniProtKB-UniRule"/>
</dbReference>
<evidence type="ECO:0000256" key="4">
    <source>
        <dbReference type="ARBA" id="ARBA00022490"/>
    </source>
</evidence>
<keyword evidence="4 14" id="KW-0963">Cytoplasm</keyword>
<comment type="catalytic activity">
    <reaction evidence="12 14 16">
        <text>IMP + NAD(+) + H2O = XMP + NADH + H(+)</text>
        <dbReference type="Rhea" id="RHEA:11708"/>
        <dbReference type="ChEBI" id="CHEBI:15377"/>
        <dbReference type="ChEBI" id="CHEBI:15378"/>
        <dbReference type="ChEBI" id="CHEBI:57464"/>
        <dbReference type="ChEBI" id="CHEBI:57540"/>
        <dbReference type="ChEBI" id="CHEBI:57945"/>
        <dbReference type="ChEBI" id="CHEBI:58053"/>
        <dbReference type="EC" id="1.1.1.205"/>
    </reaction>
</comment>
<feature type="binding site" evidence="14">
    <location>
        <position position="598"/>
    </location>
    <ligand>
        <name>K(+)</name>
        <dbReference type="ChEBI" id="CHEBI:29103"/>
        <note>ligand shared between two tetrameric partners</note>
    </ligand>
</feature>
<evidence type="ECO:0000256" key="5">
    <source>
        <dbReference type="ARBA" id="ARBA00022723"/>
    </source>
</evidence>
<comment type="cofactor">
    <cofactor evidence="1 14">
        <name>K(+)</name>
        <dbReference type="ChEBI" id="CHEBI:29103"/>
    </cofactor>
</comment>
<feature type="binding site" description="in other chain" evidence="14">
    <location>
        <position position="433"/>
    </location>
    <ligand>
        <name>K(+)</name>
        <dbReference type="ChEBI" id="CHEBI:29103"/>
        <note>ligand shared between two tetrameric partners</note>
    </ligand>
</feature>
<dbReference type="Gene3D" id="3.20.20.70">
    <property type="entry name" value="Aldolase class I"/>
    <property type="match status" value="1"/>
</dbReference>
<feature type="binding site" evidence="14">
    <location>
        <position position="431"/>
    </location>
    <ligand>
        <name>IMP</name>
        <dbReference type="ChEBI" id="CHEBI:58053"/>
    </ligand>
</feature>
<sequence>MVAPVENGIAIAGANGSHKLDVESDQLPPRSPDRRVSSNIVVGTPPKTTTFQFATVADDAVPQGSPTKVNGTALSRKLAQNDVFHLAPRAHVAETDLERQKRLESLLQEPVDDGLTLDQLFHDGERGGQGGLTYNDFLVLPGYIDFPADIVSTATWVTRNTRIKTPFLSSPMDTVTETEMAINMALMGGLGVIHHNCSVEEQANMVRKVKKFENGFITDPVVLSQTHTVKDVLDCKAKNGFCGVPITEDGKMNSKLLGIVTSRDIDFLTLSSDRSLPLSSIMTTDLVVAHHGTSLTEANRILRASRKGKLPIVDSENRLTALLSRSDLIKHRDHPLASKARDSTQLLCAAAVSTHVEDRVRVDALVKAGVDILVLDSSQGNSKYQVEMIKWLKATHPHIEVVAGNVVTAMQARTLIAAGADALRVGMGSGSICITQEVMACGRPQASAVYHVAKYARMFGVPVIADGGIANVGHVVKALVAGASAVMMGSLLAGTSESPGEYFYHDGKRLKKYRGMGSLDAMEKGDAAGKRYFSEADKIKVAQGVSGAVVDKGSVKKFLAYLQTGVQHAMQDIGTRSVEELQEGSRTGAVRFERRTASAQIEGGVHGLHSYEKRLYSGA</sequence>
<dbReference type="GO" id="GO:0006183">
    <property type="term" value="P:GTP biosynthetic process"/>
    <property type="evidence" value="ECO:0007669"/>
    <property type="project" value="TreeGrafter"/>
</dbReference>
<dbReference type="STRING" id="1344416.A0A139AIJ0"/>
<dbReference type="CDD" id="cd04601">
    <property type="entry name" value="CBS_pair_IMPDH"/>
    <property type="match status" value="1"/>
</dbReference>
<feature type="binding site" evidence="14">
    <location>
        <begin position="426"/>
        <end position="428"/>
    </location>
    <ligand>
        <name>NAD(+)</name>
        <dbReference type="ChEBI" id="CHEBI:57540"/>
    </ligand>
</feature>
<evidence type="ECO:0000256" key="7">
    <source>
        <dbReference type="ARBA" id="ARBA00022755"/>
    </source>
</evidence>
<dbReference type="InterPro" id="IPR000644">
    <property type="entry name" value="CBS_dom"/>
</dbReference>
<feature type="binding site" evidence="14">
    <location>
        <begin position="513"/>
        <end position="517"/>
    </location>
    <ligand>
        <name>IMP</name>
        <dbReference type="ChEBI" id="CHEBI:58053"/>
    </ligand>
</feature>
<comment type="pathway">
    <text evidence="14 16">Purine metabolism; XMP biosynthesis via de novo pathway; XMP from IMP: step 1/1.</text>
</comment>
<dbReference type="Proteomes" id="UP000070544">
    <property type="component" value="Unassembled WGS sequence"/>
</dbReference>
<comment type="activity regulation">
    <text evidence="14">Mycophenolic acid (MPA) is a non-competitive inhibitor that prevents formation of the closed enzyme conformation by binding to the same site as the amobile flap. In contrast, mizoribine monophosphate (MZP) is a competitive inhibitor that induces the closed conformation. MPA is a potent inhibitor of mammalian IMPDHs but a poor inhibitor of the bacterial enzymes. MZP is a more potent inhibitor of bacterial IMPDH.</text>
</comment>
<evidence type="ECO:0000256" key="6">
    <source>
        <dbReference type="ARBA" id="ARBA00022749"/>
    </source>
</evidence>
<reference evidence="19 20" key="1">
    <citation type="journal article" date="2015" name="Genome Biol. Evol.">
        <title>Phylogenomic analyses indicate that early fungi evolved digesting cell walls of algal ancestors of land plants.</title>
        <authorList>
            <person name="Chang Y."/>
            <person name="Wang S."/>
            <person name="Sekimoto S."/>
            <person name="Aerts A.L."/>
            <person name="Choi C."/>
            <person name="Clum A."/>
            <person name="LaButti K.M."/>
            <person name="Lindquist E.A."/>
            <person name="Yee Ngan C."/>
            <person name="Ohm R.A."/>
            <person name="Salamov A.A."/>
            <person name="Grigoriev I.V."/>
            <person name="Spatafora J.W."/>
            <person name="Berbee M.L."/>
        </authorList>
    </citation>
    <scope>NUCLEOTIDE SEQUENCE [LARGE SCALE GENOMIC DNA]</scope>
    <source>
        <strain evidence="19 20">JEL478</strain>
    </source>
</reference>
<dbReference type="InterPro" id="IPR005990">
    <property type="entry name" value="IMP_DH"/>
</dbReference>
<feature type="region of interest" description="Disordered" evidence="17">
    <location>
        <begin position="16"/>
        <end position="42"/>
    </location>
</feature>
<dbReference type="GO" id="GO:0005737">
    <property type="term" value="C:cytoplasm"/>
    <property type="evidence" value="ECO:0007669"/>
    <property type="project" value="UniProtKB-SubCell"/>
</dbReference>
<evidence type="ECO:0000256" key="17">
    <source>
        <dbReference type="SAM" id="MobiDB-lite"/>
    </source>
</evidence>
<protein>
    <recommendedName>
        <fullName evidence="14 16">Inosine-5'-monophosphate dehydrogenase</fullName>
        <shortName evidence="14">IMP dehydrogenase</shortName>
        <shortName evidence="14">IMPD</shortName>
        <shortName evidence="14">IMPDH</shortName>
        <ecNumber evidence="14 16">1.1.1.205</ecNumber>
    </recommendedName>
</protein>
<dbReference type="InterPro" id="IPR046342">
    <property type="entry name" value="CBS_dom_sf"/>
</dbReference>
<evidence type="ECO:0000256" key="3">
    <source>
        <dbReference type="ARBA" id="ARBA00005502"/>
    </source>
</evidence>
<evidence type="ECO:0000256" key="14">
    <source>
        <dbReference type="HAMAP-Rule" id="MF_03156"/>
    </source>
</evidence>